<sequence length="132" mass="15217">MLELGFDITRRGWAYGERKLRGIRVKRTGNSNRADVELGFWGRTSSVPREFPSPGTGMSPSLNVLHFCHDSPLLYSPLLYSQMSVYHPMLYSRMLCCPYVCSPFLYSSLFYCPVYPNLSLLTCWDFNLKNLI</sequence>
<accession>A0ACB0YQ19</accession>
<keyword evidence="2" id="KW-1185">Reference proteome</keyword>
<gene>
    <name evidence="1" type="ORF">MENTE1834_LOCUS15207</name>
</gene>
<organism evidence="1 2">
    <name type="scientific">Meloidogyne enterolobii</name>
    <name type="common">Root-knot nematode worm</name>
    <name type="synonym">Meloidogyne mayaguensis</name>
    <dbReference type="NCBI Taxonomy" id="390850"/>
    <lineage>
        <taxon>Eukaryota</taxon>
        <taxon>Metazoa</taxon>
        <taxon>Ecdysozoa</taxon>
        <taxon>Nematoda</taxon>
        <taxon>Chromadorea</taxon>
        <taxon>Rhabditida</taxon>
        <taxon>Tylenchina</taxon>
        <taxon>Tylenchomorpha</taxon>
        <taxon>Tylenchoidea</taxon>
        <taxon>Meloidogynidae</taxon>
        <taxon>Meloidogyninae</taxon>
        <taxon>Meloidogyne</taxon>
    </lineage>
</organism>
<comment type="caution">
    <text evidence="1">The sequence shown here is derived from an EMBL/GenBank/DDBJ whole genome shotgun (WGS) entry which is preliminary data.</text>
</comment>
<protein>
    <submittedName>
        <fullName evidence="1">Uncharacterized protein</fullName>
    </submittedName>
</protein>
<reference evidence="1" key="1">
    <citation type="submission" date="2023-11" db="EMBL/GenBank/DDBJ databases">
        <authorList>
            <person name="Poullet M."/>
        </authorList>
    </citation>
    <scope>NUCLEOTIDE SEQUENCE</scope>
    <source>
        <strain evidence="1">E1834</strain>
    </source>
</reference>
<evidence type="ECO:0000313" key="1">
    <source>
        <dbReference type="EMBL" id="CAK5057467.1"/>
    </source>
</evidence>
<dbReference type="Proteomes" id="UP001497535">
    <property type="component" value="Unassembled WGS sequence"/>
</dbReference>
<dbReference type="EMBL" id="CAVMJV010000016">
    <property type="protein sequence ID" value="CAK5057467.1"/>
    <property type="molecule type" value="Genomic_DNA"/>
</dbReference>
<evidence type="ECO:0000313" key="2">
    <source>
        <dbReference type="Proteomes" id="UP001497535"/>
    </source>
</evidence>
<proteinExistence type="predicted"/>
<name>A0ACB0YQ19_MELEN</name>